<comment type="caution">
    <text evidence="2">The sequence shown here is derived from an EMBL/GenBank/DDBJ whole genome shotgun (WGS) entry which is preliminary data.</text>
</comment>
<evidence type="ECO:0000256" key="1">
    <source>
        <dbReference type="SAM" id="MobiDB-lite"/>
    </source>
</evidence>
<dbReference type="AlphaFoldDB" id="A0A4Q2UW21"/>
<reference evidence="2 3" key="1">
    <citation type="submission" date="2016-12" db="EMBL/GenBank/DDBJ databases">
        <title>Draft genome sequence of Fusarium oxysporum causing rot on Narcissus.</title>
        <authorList>
            <person name="Armitage A.D."/>
            <person name="Taylor A."/>
            <person name="Clarkson J.P."/>
            <person name="Harrison R.J."/>
            <person name="Jackson A.C."/>
        </authorList>
    </citation>
    <scope>NUCLEOTIDE SEQUENCE [LARGE SCALE GENOMIC DNA]</scope>
    <source>
        <strain evidence="2 3">N139</strain>
    </source>
</reference>
<dbReference type="EMBL" id="MQTW01001043">
    <property type="protein sequence ID" value="RYC78595.1"/>
    <property type="molecule type" value="Genomic_DNA"/>
</dbReference>
<gene>
    <name evidence="2" type="ORF">BFJ63_vAg18530</name>
</gene>
<proteinExistence type="predicted"/>
<feature type="region of interest" description="Disordered" evidence="1">
    <location>
        <begin position="31"/>
        <end position="51"/>
    </location>
</feature>
<evidence type="ECO:0000313" key="2">
    <source>
        <dbReference type="EMBL" id="RYC78595.1"/>
    </source>
</evidence>
<protein>
    <submittedName>
        <fullName evidence="2">Uncharacterized protein</fullName>
    </submittedName>
</protein>
<name>A0A4Q2UW21_FUSOX</name>
<organism evidence="2 3">
    <name type="scientific">Fusarium oxysporum f. sp. narcissi</name>
    <dbReference type="NCBI Taxonomy" id="451672"/>
    <lineage>
        <taxon>Eukaryota</taxon>
        <taxon>Fungi</taxon>
        <taxon>Dikarya</taxon>
        <taxon>Ascomycota</taxon>
        <taxon>Pezizomycotina</taxon>
        <taxon>Sordariomycetes</taxon>
        <taxon>Hypocreomycetidae</taxon>
        <taxon>Hypocreales</taxon>
        <taxon>Nectriaceae</taxon>
        <taxon>Fusarium</taxon>
        <taxon>Fusarium oxysporum species complex</taxon>
    </lineage>
</organism>
<evidence type="ECO:0000313" key="3">
    <source>
        <dbReference type="Proteomes" id="UP000290540"/>
    </source>
</evidence>
<dbReference type="Proteomes" id="UP000290540">
    <property type="component" value="Unassembled WGS sequence"/>
</dbReference>
<sequence length="139" mass="14648">MSQEADTQKQRTSYVSATACEMISRDDCPVKGKLEDSADVGESQITPAPSLHTDVPAVNLQKKDWLNFESGKRDSSNGRIVGSHKDIGVVQVGVDDLIQPNAILGSADSWTCTGSDVIDIGASPIHATSSVACPDSSQC</sequence>
<accession>A0A4Q2UW21</accession>